<evidence type="ECO:0000313" key="3">
    <source>
        <dbReference type="EMBL" id="VEG50225.1"/>
    </source>
</evidence>
<feature type="compositionally biased region" description="Basic and acidic residues" evidence="1">
    <location>
        <begin position="499"/>
        <end position="514"/>
    </location>
</feature>
<dbReference type="Gene3D" id="3.40.50.1820">
    <property type="entry name" value="alpha/beta hydrolase"/>
    <property type="match status" value="1"/>
</dbReference>
<proteinExistence type="predicted"/>
<dbReference type="InterPro" id="IPR029058">
    <property type="entry name" value="AB_hydrolase_fold"/>
</dbReference>
<keyword evidence="4" id="KW-1185">Reference proteome</keyword>
<feature type="domain" description="PE-PPE" evidence="2">
    <location>
        <begin position="88"/>
        <end position="322"/>
    </location>
</feature>
<dbReference type="EMBL" id="LR134355">
    <property type="protein sequence ID" value="VEG50225.1"/>
    <property type="molecule type" value="Genomic_DNA"/>
</dbReference>
<dbReference type="InterPro" id="IPR013228">
    <property type="entry name" value="PE-PPE_C"/>
</dbReference>
<dbReference type="Proteomes" id="UP000282551">
    <property type="component" value="Chromosome"/>
</dbReference>
<feature type="compositionally biased region" description="Basic and acidic residues" evidence="1">
    <location>
        <begin position="423"/>
        <end position="470"/>
    </location>
</feature>
<dbReference type="Pfam" id="PF08237">
    <property type="entry name" value="PE-PPE"/>
    <property type="match status" value="1"/>
</dbReference>
<dbReference type="AlphaFoldDB" id="A0A3S4T3X6"/>
<dbReference type="SUPFAM" id="SSF53474">
    <property type="entry name" value="alpha/beta-Hydrolases"/>
    <property type="match status" value="1"/>
</dbReference>
<organism evidence="3 4">
    <name type="scientific">Mycolicibacterium chitae</name>
    <name type="common">Mycobacterium chitae</name>
    <dbReference type="NCBI Taxonomy" id="1792"/>
    <lineage>
        <taxon>Bacteria</taxon>
        <taxon>Bacillati</taxon>
        <taxon>Actinomycetota</taxon>
        <taxon>Actinomycetes</taxon>
        <taxon>Mycobacteriales</taxon>
        <taxon>Mycobacteriaceae</taxon>
        <taxon>Mycolicibacterium</taxon>
    </lineage>
</organism>
<accession>A0A3S4T3X6</accession>
<name>A0A3S4T3X6_MYCCI</name>
<gene>
    <name evidence="3" type="ORF">NCTC10485_04543</name>
</gene>
<evidence type="ECO:0000256" key="1">
    <source>
        <dbReference type="SAM" id="MobiDB-lite"/>
    </source>
</evidence>
<reference evidence="3 4" key="1">
    <citation type="submission" date="2018-12" db="EMBL/GenBank/DDBJ databases">
        <authorList>
            <consortium name="Pathogen Informatics"/>
        </authorList>
    </citation>
    <scope>NUCLEOTIDE SEQUENCE [LARGE SCALE GENOMIC DNA]</scope>
    <source>
        <strain evidence="3 4">NCTC10485</strain>
    </source>
</reference>
<protein>
    <submittedName>
        <fullName evidence="3">PE-PPE-like protein</fullName>
    </submittedName>
</protein>
<evidence type="ECO:0000313" key="4">
    <source>
        <dbReference type="Proteomes" id="UP000282551"/>
    </source>
</evidence>
<evidence type="ECO:0000259" key="2">
    <source>
        <dbReference type="Pfam" id="PF08237"/>
    </source>
</evidence>
<sequence>MGSVVRALSALAVIFGAALSALWAWTIGTFAPLAAVTALMMGGTGHPLLHPDTDEFVTEYLGAMGDNYVGPAVTRWSTPEDPHTLTGRVAVYSPEHFWPANGNQTFDDSVADGLTNLNSCIARTRCVHNSAVGDAPPADGMFVVFGYSQSARIATLAKRDLIAHYQPLDWAGAPQVAFVLIGNPGRPNGGVLQRFRGLYNPILGVTFDGATPTDSTNSAGEQQLLTIDIAKQYDPAADFPLYPLNLLATANALAGFFTEHDSYLESLDDPSVIDQGIHGDTHYYLIPTERLPILKLFNGIVPSPILTALDAPLRAIVELGYDRTLSPGTPARARLLRIPSVKDAVTVATAVPTGLDDGLAEAADGPMFRPLRTTPADGPFGVQRQAQSAREDADVAAEPQVVAEPEPPSEEPVSEKPQRRKLEKLEPRRLGKILRGELKAAKEEAAKEGTAAKEEAAAGKAAKEAPKEDASATETAATEPEAKDFGARSRGNRNWAHRNRGDDQPRRAERSLAS</sequence>
<dbReference type="OrthoDB" id="4568361at2"/>
<dbReference type="RefSeq" id="WP_126335788.1">
    <property type="nucleotide sequence ID" value="NZ_AP022604.1"/>
</dbReference>
<feature type="region of interest" description="Disordered" evidence="1">
    <location>
        <begin position="366"/>
        <end position="514"/>
    </location>
</feature>